<evidence type="ECO:0000256" key="4">
    <source>
        <dbReference type="ARBA" id="ARBA00022989"/>
    </source>
</evidence>
<keyword evidence="4 6" id="KW-1133">Transmembrane helix</keyword>
<keyword evidence="5 6" id="KW-0472">Membrane</keyword>
<protein>
    <submittedName>
        <fullName evidence="7">O-antigen/teichoic acid export membrane protein</fullName>
    </submittedName>
</protein>
<feature type="transmembrane region" description="Helical" evidence="6">
    <location>
        <begin position="389"/>
        <end position="410"/>
    </location>
</feature>
<feature type="transmembrane region" description="Helical" evidence="6">
    <location>
        <begin position="243"/>
        <end position="263"/>
    </location>
</feature>
<feature type="transmembrane region" description="Helical" evidence="6">
    <location>
        <begin position="323"/>
        <end position="344"/>
    </location>
</feature>
<evidence type="ECO:0000256" key="2">
    <source>
        <dbReference type="ARBA" id="ARBA00022475"/>
    </source>
</evidence>
<accession>A0A562VMB7</accession>
<feature type="transmembrane region" description="Helical" evidence="6">
    <location>
        <begin position="356"/>
        <end position="377"/>
    </location>
</feature>
<comment type="caution">
    <text evidence="7">The sequence shown here is derived from an EMBL/GenBank/DDBJ whole genome shotgun (WGS) entry which is preliminary data.</text>
</comment>
<name>A0A562VMB7_9BACT</name>
<keyword evidence="3 6" id="KW-0812">Transmembrane</keyword>
<evidence type="ECO:0000256" key="1">
    <source>
        <dbReference type="ARBA" id="ARBA00004651"/>
    </source>
</evidence>
<dbReference type="Proteomes" id="UP000319449">
    <property type="component" value="Unassembled WGS sequence"/>
</dbReference>
<feature type="transmembrane region" description="Helical" evidence="6">
    <location>
        <begin position="118"/>
        <end position="142"/>
    </location>
</feature>
<dbReference type="RefSeq" id="WP_145022075.1">
    <property type="nucleotide sequence ID" value="NZ_VLLN01000011.1"/>
</dbReference>
<proteinExistence type="predicted"/>
<feature type="transmembrane region" description="Helical" evidence="6">
    <location>
        <begin position="148"/>
        <end position="169"/>
    </location>
</feature>
<feature type="transmembrane region" description="Helical" evidence="6">
    <location>
        <begin position="42"/>
        <end position="67"/>
    </location>
</feature>
<dbReference type="PANTHER" id="PTHR30250:SF11">
    <property type="entry name" value="O-ANTIGEN TRANSPORTER-RELATED"/>
    <property type="match status" value="1"/>
</dbReference>
<dbReference type="EMBL" id="VLLN01000011">
    <property type="protein sequence ID" value="TWJ19059.1"/>
    <property type="molecule type" value="Genomic_DNA"/>
</dbReference>
<feature type="transmembrane region" description="Helical" evidence="6">
    <location>
        <begin position="269"/>
        <end position="302"/>
    </location>
</feature>
<evidence type="ECO:0000256" key="5">
    <source>
        <dbReference type="ARBA" id="ARBA00023136"/>
    </source>
</evidence>
<feature type="transmembrane region" description="Helical" evidence="6">
    <location>
        <begin position="73"/>
        <end position="97"/>
    </location>
</feature>
<organism evidence="7 8">
    <name type="scientific">Geobacter argillaceus</name>
    <dbReference type="NCBI Taxonomy" id="345631"/>
    <lineage>
        <taxon>Bacteria</taxon>
        <taxon>Pseudomonadati</taxon>
        <taxon>Thermodesulfobacteriota</taxon>
        <taxon>Desulfuromonadia</taxon>
        <taxon>Geobacterales</taxon>
        <taxon>Geobacteraceae</taxon>
        <taxon>Geobacter</taxon>
    </lineage>
</organism>
<sequence>MLMRVDQAVAPSPTSGTGSVFKNKFTAIRARLSNSRQTIRSVIALLSSNIASSVLTAIGGLLVARFIGPEENGAFRAFTIPLTYLIFLHLGTWDGLWRQIPYYAGKEMPEEVDRLASAAGAFNLFLSVAGTGGFVCCALYSLVRHDLYGVFGWLSQAFFCWGVFYGGFLTSTYRTLHHFVTLARIQMAQTVLTFGMVFLLPFLGFYGLCARVAVPSSLAVWLYHRNRPLKLAYRFDTKVLRELIKIGLPFSFWGNLYTSVWAATESALVLSFAGVSALGLFSVATVMGGAVNSLPMAIWQVLTPRVVTNLARDGSVRNANARIIWVTAGLTGFMILLACAGSFLVELFVTHFIPKYVAGIPAMKVCLWGPVLQAAFLPINTLFATGRPWLYGRSVIAGIIVFPLATYLLLPVTGGLLAVAIGSLLGRVARTIAAYVDLVVLTRREQDTARDCA</sequence>
<keyword evidence="8" id="KW-1185">Reference proteome</keyword>
<comment type="subcellular location">
    <subcellularLocation>
        <location evidence="1">Cell membrane</location>
        <topology evidence="1">Multi-pass membrane protein</topology>
    </subcellularLocation>
</comment>
<dbReference type="AlphaFoldDB" id="A0A562VMB7"/>
<evidence type="ECO:0000313" key="7">
    <source>
        <dbReference type="EMBL" id="TWJ19059.1"/>
    </source>
</evidence>
<evidence type="ECO:0000256" key="6">
    <source>
        <dbReference type="SAM" id="Phobius"/>
    </source>
</evidence>
<dbReference type="InterPro" id="IPR050833">
    <property type="entry name" value="Poly_Biosynth_Transport"/>
</dbReference>
<gene>
    <name evidence="7" type="ORF">JN12_02005</name>
</gene>
<evidence type="ECO:0000313" key="8">
    <source>
        <dbReference type="Proteomes" id="UP000319449"/>
    </source>
</evidence>
<evidence type="ECO:0000256" key="3">
    <source>
        <dbReference type="ARBA" id="ARBA00022692"/>
    </source>
</evidence>
<dbReference type="GO" id="GO:0005886">
    <property type="term" value="C:plasma membrane"/>
    <property type="evidence" value="ECO:0007669"/>
    <property type="project" value="UniProtKB-SubCell"/>
</dbReference>
<dbReference type="OrthoDB" id="9815029at2"/>
<dbReference type="PANTHER" id="PTHR30250">
    <property type="entry name" value="PST FAMILY PREDICTED COLANIC ACID TRANSPORTER"/>
    <property type="match status" value="1"/>
</dbReference>
<reference evidence="7 8" key="1">
    <citation type="submission" date="2019-07" db="EMBL/GenBank/DDBJ databases">
        <title>Genomic Encyclopedia of Archaeal and Bacterial Type Strains, Phase II (KMG-II): from individual species to whole genera.</title>
        <authorList>
            <person name="Goeker M."/>
        </authorList>
    </citation>
    <scope>NUCLEOTIDE SEQUENCE [LARGE SCALE GENOMIC DNA]</scope>
    <source>
        <strain evidence="7 8">ATCC BAA-1139</strain>
    </source>
</reference>
<keyword evidence="2" id="KW-1003">Cell membrane</keyword>